<evidence type="ECO:0000313" key="2">
    <source>
        <dbReference type="Proteomes" id="UP001066276"/>
    </source>
</evidence>
<name>A0AAV7VQT7_PLEWA</name>
<dbReference type="Proteomes" id="UP001066276">
    <property type="component" value="Chromosome 2_1"/>
</dbReference>
<organism evidence="1 2">
    <name type="scientific">Pleurodeles waltl</name>
    <name type="common">Iberian ribbed newt</name>
    <dbReference type="NCBI Taxonomy" id="8319"/>
    <lineage>
        <taxon>Eukaryota</taxon>
        <taxon>Metazoa</taxon>
        <taxon>Chordata</taxon>
        <taxon>Craniata</taxon>
        <taxon>Vertebrata</taxon>
        <taxon>Euteleostomi</taxon>
        <taxon>Amphibia</taxon>
        <taxon>Batrachia</taxon>
        <taxon>Caudata</taxon>
        <taxon>Salamandroidea</taxon>
        <taxon>Salamandridae</taxon>
        <taxon>Pleurodelinae</taxon>
        <taxon>Pleurodeles</taxon>
    </lineage>
</organism>
<protein>
    <submittedName>
        <fullName evidence="1">Uncharacterized protein</fullName>
    </submittedName>
</protein>
<proteinExistence type="predicted"/>
<sequence>MGEWLAARQDGRIRTDYFCCIGAKQGYSFSEQLNSRSRSTESYFSSKSLATAGVKKAEAQVGQQKEAMGVQLRPLSIDSKSNGVTMGSQARPSTQQPRVDIATAAVNYPVLLVAASGKAEQIGALLHQILDELSDLP</sequence>
<evidence type="ECO:0000313" key="1">
    <source>
        <dbReference type="EMBL" id="KAJ1203196.1"/>
    </source>
</evidence>
<reference evidence="1" key="1">
    <citation type="journal article" date="2022" name="bioRxiv">
        <title>Sequencing and chromosome-scale assembly of the giantPleurodeles waltlgenome.</title>
        <authorList>
            <person name="Brown T."/>
            <person name="Elewa A."/>
            <person name="Iarovenko S."/>
            <person name="Subramanian E."/>
            <person name="Araus A.J."/>
            <person name="Petzold A."/>
            <person name="Susuki M."/>
            <person name="Suzuki K.-i.T."/>
            <person name="Hayashi T."/>
            <person name="Toyoda A."/>
            <person name="Oliveira C."/>
            <person name="Osipova E."/>
            <person name="Leigh N.D."/>
            <person name="Simon A."/>
            <person name="Yun M.H."/>
        </authorList>
    </citation>
    <scope>NUCLEOTIDE SEQUENCE</scope>
    <source>
        <strain evidence="1">20211129_DDA</strain>
        <tissue evidence="1">Liver</tissue>
    </source>
</reference>
<accession>A0AAV7VQT7</accession>
<dbReference type="AlphaFoldDB" id="A0AAV7VQT7"/>
<gene>
    <name evidence="1" type="ORF">NDU88_006989</name>
</gene>
<comment type="caution">
    <text evidence="1">The sequence shown here is derived from an EMBL/GenBank/DDBJ whole genome shotgun (WGS) entry which is preliminary data.</text>
</comment>
<keyword evidence="2" id="KW-1185">Reference proteome</keyword>
<dbReference type="EMBL" id="JANPWB010000003">
    <property type="protein sequence ID" value="KAJ1203196.1"/>
    <property type="molecule type" value="Genomic_DNA"/>
</dbReference>